<protein>
    <submittedName>
        <fullName evidence="1">Uncharacterized protein</fullName>
    </submittedName>
</protein>
<dbReference type="AlphaFoldDB" id="A0A9Q3HQ15"/>
<keyword evidence="2" id="KW-1185">Reference proteome</keyword>
<evidence type="ECO:0000313" key="2">
    <source>
        <dbReference type="Proteomes" id="UP000765509"/>
    </source>
</evidence>
<proteinExistence type="predicted"/>
<sequence>MKADLIEILFKYREAFASDNEPLEAIQGHEVDIILHFERHYPLLSRIQAYPVSPKAKGELETHINELMKLEALRKVERNEEVEVKNPVIIT</sequence>
<dbReference type="EMBL" id="AVOT02023358">
    <property type="protein sequence ID" value="MBW0513338.1"/>
    <property type="molecule type" value="Genomic_DNA"/>
</dbReference>
<organism evidence="1 2">
    <name type="scientific">Austropuccinia psidii MF-1</name>
    <dbReference type="NCBI Taxonomy" id="1389203"/>
    <lineage>
        <taxon>Eukaryota</taxon>
        <taxon>Fungi</taxon>
        <taxon>Dikarya</taxon>
        <taxon>Basidiomycota</taxon>
        <taxon>Pucciniomycotina</taxon>
        <taxon>Pucciniomycetes</taxon>
        <taxon>Pucciniales</taxon>
        <taxon>Sphaerophragmiaceae</taxon>
        <taxon>Austropuccinia</taxon>
    </lineage>
</organism>
<name>A0A9Q3HQ15_9BASI</name>
<gene>
    <name evidence="1" type="ORF">O181_053053</name>
</gene>
<evidence type="ECO:0000313" key="1">
    <source>
        <dbReference type="EMBL" id="MBW0513338.1"/>
    </source>
</evidence>
<dbReference type="OrthoDB" id="10678662at2759"/>
<comment type="caution">
    <text evidence="1">The sequence shown here is derived from an EMBL/GenBank/DDBJ whole genome shotgun (WGS) entry which is preliminary data.</text>
</comment>
<dbReference type="Proteomes" id="UP000765509">
    <property type="component" value="Unassembled WGS sequence"/>
</dbReference>
<accession>A0A9Q3HQ15</accession>
<reference evidence="1" key="1">
    <citation type="submission" date="2021-03" db="EMBL/GenBank/DDBJ databases">
        <title>Draft genome sequence of rust myrtle Austropuccinia psidii MF-1, a brazilian biotype.</title>
        <authorList>
            <person name="Quecine M.C."/>
            <person name="Pachon D.M.R."/>
            <person name="Bonatelli M.L."/>
            <person name="Correr F.H."/>
            <person name="Franceschini L.M."/>
            <person name="Leite T.F."/>
            <person name="Margarido G.R.A."/>
            <person name="Almeida C.A."/>
            <person name="Ferrarezi J.A."/>
            <person name="Labate C.A."/>
        </authorList>
    </citation>
    <scope>NUCLEOTIDE SEQUENCE</scope>
    <source>
        <strain evidence="1">MF-1</strain>
    </source>
</reference>